<keyword evidence="3 5" id="KW-0663">Pyridoxal phosphate</keyword>
<comment type="cofactor">
    <cofactor evidence="1">
        <name>pyridoxal 5'-phosphate</name>
        <dbReference type="ChEBI" id="CHEBI:597326"/>
    </cofactor>
</comment>
<dbReference type="PIRSF" id="PIRSF006278">
    <property type="entry name" value="ACCD_DCysDesulf"/>
    <property type="match status" value="1"/>
</dbReference>
<dbReference type="InterPro" id="IPR027278">
    <property type="entry name" value="ACCD_DCysDesulf"/>
</dbReference>
<evidence type="ECO:0000313" key="8">
    <source>
        <dbReference type="Proteomes" id="UP000053586"/>
    </source>
</evidence>
<dbReference type="eggNOG" id="COG2515">
    <property type="taxonomic scope" value="Bacteria"/>
</dbReference>
<keyword evidence="8" id="KW-1185">Reference proteome</keyword>
<gene>
    <name evidence="7" type="primary">dcyD</name>
    <name evidence="7" type="ORF">GPUN_2480</name>
</gene>
<dbReference type="RefSeq" id="WP_006006904.1">
    <property type="nucleotide sequence ID" value="NZ_BAET01000030.1"/>
</dbReference>
<dbReference type="GO" id="GO:0019148">
    <property type="term" value="F:D-cysteine desulfhydrase activity"/>
    <property type="evidence" value="ECO:0007669"/>
    <property type="project" value="UniProtKB-EC"/>
</dbReference>
<sequence length="337" mass="35863">MKYNHIPRERLGFFPTPLVELSKLSKKLNGPRIFMKRDDNTGLAMGGNKTRKLEFILGDALAHGANTIVTAGAAQSNHCRQTAAAAASLGLECHLVLGGKEPAHVNGNLLLDKIFGCHIHWAGQNRKGEDIPTIVEQLKRDGKTPYVVPYGGSNALGAVAFVEAFAELQAQCKDLRLSFTHIVFASSSGGTHAGLMLGNKLFKSPCQIVGINIDKDEAGEASFHQTIVSLASSAARLIGEDCTFSDSDLTLNLDYVGEGYGVMGALENEAISMTAQTQGILLDPVYTGKAMGGLIDMIRAGQFKPSDRVLFWHTGGAPALFAYSSALDLAQNSSTLG</sequence>
<dbReference type="EC" id="4.4.1.15" evidence="7"/>
<feature type="modified residue" description="N6-(pyridoxal phosphate)lysine" evidence="5">
    <location>
        <position position="49"/>
    </location>
</feature>
<comment type="caution">
    <text evidence="7">The sequence shown here is derived from an EMBL/GenBank/DDBJ whole genome shotgun (WGS) entry which is preliminary data.</text>
</comment>
<reference evidence="7 8" key="1">
    <citation type="journal article" date="2012" name="J. Bacteriol.">
        <title>Genome sequence of proteorhodopsin-containing sea ice bacterium Glaciecola punicea ACAM 611T.</title>
        <authorList>
            <person name="Qin Q.-L."/>
            <person name="Xie B.-B."/>
            <person name="Shu Y.-L."/>
            <person name="Rong J.-C."/>
            <person name="Zhao D.-L."/>
            <person name="Zhang X.-Y."/>
            <person name="Chen X.-L."/>
            <person name="Zhou B.-C."/>
            <person name="Zhanga Y.-Z."/>
        </authorList>
    </citation>
    <scope>NUCLEOTIDE SEQUENCE [LARGE SCALE GENOMIC DNA]</scope>
    <source>
        <strain evidence="7 8">ACAM 611</strain>
    </source>
</reference>
<dbReference type="Pfam" id="PF00291">
    <property type="entry name" value="PALP"/>
    <property type="match status" value="1"/>
</dbReference>
<name>H5TE68_9ALTE</name>
<organism evidence="7 8">
    <name type="scientific">Glaciecola punicea ACAM 611</name>
    <dbReference type="NCBI Taxonomy" id="1121923"/>
    <lineage>
        <taxon>Bacteria</taxon>
        <taxon>Pseudomonadati</taxon>
        <taxon>Pseudomonadota</taxon>
        <taxon>Gammaproteobacteria</taxon>
        <taxon>Alteromonadales</taxon>
        <taxon>Alteromonadaceae</taxon>
        <taxon>Glaciecola</taxon>
    </lineage>
</organism>
<dbReference type="InterPro" id="IPR001926">
    <property type="entry name" value="TrpB-like_PALP"/>
</dbReference>
<feature type="active site" description="Nucleophile" evidence="4">
    <location>
        <position position="76"/>
    </location>
</feature>
<dbReference type="Gene3D" id="3.40.50.1100">
    <property type="match status" value="2"/>
</dbReference>
<evidence type="ECO:0000256" key="5">
    <source>
        <dbReference type="PIRSR" id="PIRSR006278-2"/>
    </source>
</evidence>
<evidence type="ECO:0000256" key="3">
    <source>
        <dbReference type="ARBA" id="ARBA00022898"/>
    </source>
</evidence>
<dbReference type="EMBL" id="BAET01000030">
    <property type="protein sequence ID" value="GAB56595.1"/>
    <property type="molecule type" value="Genomic_DNA"/>
</dbReference>
<dbReference type="OrthoDB" id="9801249at2"/>
<dbReference type="Proteomes" id="UP000053586">
    <property type="component" value="Unassembled WGS sequence"/>
</dbReference>
<protein>
    <submittedName>
        <fullName evidence="7">D-cysteine desulfhydrase</fullName>
        <ecNumber evidence="7">4.4.1.15</ecNumber>
    </submittedName>
</protein>
<evidence type="ECO:0000313" key="7">
    <source>
        <dbReference type="EMBL" id="GAB56595.1"/>
    </source>
</evidence>
<dbReference type="PANTHER" id="PTHR43780:SF2">
    <property type="entry name" value="1-AMINOCYCLOPROPANE-1-CARBOXYLATE DEAMINASE-RELATED"/>
    <property type="match status" value="1"/>
</dbReference>
<evidence type="ECO:0000256" key="2">
    <source>
        <dbReference type="ARBA" id="ARBA00008639"/>
    </source>
</evidence>
<keyword evidence="7" id="KW-0456">Lyase</keyword>
<evidence type="ECO:0000259" key="6">
    <source>
        <dbReference type="Pfam" id="PF00291"/>
    </source>
</evidence>
<dbReference type="SUPFAM" id="SSF53686">
    <property type="entry name" value="Tryptophan synthase beta subunit-like PLP-dependent enzymes"/>
    <property type="match status" value="1"/>
</dbReference>
<comment type="similarity">
    <text evidence="2">Belongs to the ACC deaminase/D-cysteine desulfhydrase family.</text>
</comment>
<accession>H5TE68</accession>
<evidence type="ECO:0000256" key="1">
    <source>
        <dbReference type="ARBA" id="ARBA00001933"/>
    </source>
</evidence>
<dbReference type="InterPro" id="IPR036052">
    <property type="entry name" value="TrpB-like_PALP_sf"/>
</dbReference>
<dbReference type="PANTHER" id="PTHR43780">
    <property type="entry name" value="1-AMINOCYCLOPROPANE-1-CARBOXYLATE DEAMINASE-RELATED"/>
    <property type="match status" value="1"/>
</dbReference>
<proteinExistence type="inferred from homology"/>
<dbReference type="AlphaFoldDB" id="H5TE68"/>
<feature type="domain" description="Tryptophan synthase beta chain-like PALP" evidence="6">
    <location>
        <begin position="11"/>
        <end position="315"/>
    </location>
</feature>
<reference evidence="7 8" key="2">
    <citation type="journal article" date="2017" name="Antonie Van Leeuwenhoek">
        <title>Rhizobium rhizosphaerae sp. nov., a novel species isolated from rice rhizosphere.</title>
        <authorList>
            <person name="Zhao J.J."/>
            <person name="Zhang J."/>
            <person name="Zhang R.J."/>
            <person name="Zhang C.W."/>
            <person name="Yin H.Q."/>
            <person name="Zhang X.X."/>
        </authorList>
    </citation>
    <scope>NUCLEOTIDE SEQUENCE [LARGE SCALE GENOMIC DNA]</scope>
    <source>
        <strain evidence="7 8">ACAM 611</strain>
    </source>
</reference>
<evidence type="ECO:0000256" key="4">
    <source>
        <dbReference type="PIRSR" id="PIRSR006278-1"/>
    </source>
</evidence>